<evidence type="ECO:0000256" key="2">
    <source>
        <dbReference type="SAM" id="SignalP"/>
    </source>
</evidence>
<keyword evidence="1" id="KW-0175">Coiled coil</keyword>
<dbReference type="InterPro" id="IPR000719">
    <property type="entry name" value="Prot_kinase_dom"/>
</dbReference>
<evidence type="ECO:0000259" key="3">
    <source>
        <dbReference type="PROSITE" id="PS50011"/>
    </source>
</evidence>
<feature type="chain" id="PRO_5046028259" description="Protein kinase domain-containing protein" evidence="2">
    <location>
        <begin position="19"/>
        <end position="337"/>
    </location>
</feature>
<dbReference type="EMBL" id="JAPFFF010000012">
    <property type="protein sequence ID" value="KAK8876504.1"/>
    <property type="molecule type" value="Genomic_DNA"/>
</dbReference>
<organism evidence="4 5">
    <name type="scientific">Tritrichomonas musculus</name>
    <dbReference type="NCBI Taxonomy" id="1915356"/>
    <lineage>
        <taxon>Eukaryota</taxon>
        <taxon>Metamonada</taxon>
        <taxon>Parabasalia</taxon>
        <taxon>Tritrichomonadida</taxon>
        <taxon>Tritrichomonadidae</taxon>
        <taxon>Tritrichomonas</taxon>
    </lineage>
</organism>
<feature type="coiled-coil region" evidence="1">
    <location>
        <begin position="39"/>
        <end position="101"/>
    </location>
</feature>
<evidence type="ECO:0000313" key="5">
    <source>
        <dbReference type="Proteomes" id="UP001470230"/>
    </source>
</evidence>
<dbReference type="PROSITE" id="PS50011">
    <property type="entry name" value="PROTEIN_KINASE_DOM"/>
    <property type="match status" value="1"/>
</dbReference>
<reference evidence="4 5" key="1">
    <citation type="submission" date="2024-04" db="EMBL/GenBank/DDBJ databases">
        <title>Tritrichomonas musculus Genome.</title>
        <authorList>
            <person name="Alves-Ferreira E."/>
            <person name="Grigg M."/>
            <person name="Lorenzi H."/>
            <person name="Galac M."/>
        </authorList>
    </citation>
    <scope>NUCLEOTIDE SEQUENCE [LARGE SCALE GENOMIC DNA]</scope>
    <source>
        <strain evidence="4 5">EAF2021</strain>
    </source>
</reference>
<proteinExistence type="predicted"/>
<protein>
    <recommendedName>
        <fullName evidence="3">Protein kinase domain-containing protein</fullName>
    </recommendedName>
</protein>
<evidence type="ECO:0000256" key="1">
    <source>
        <dbReference type="SAM" id="Coils"/>
    </source>
</evidence>
<feature type="domain" description="Protein kinase" evidence="3">
    <location>
        <begin position="130"/>
        <end position="337"/>
    </location>
</feature>
<comment type="caution">
    <text evidence="4">The sequence shown here is derived from an EMBL/GenBank/DDBJ whole genome shotgun (WGS) entry which is preliminary data.</text>
</comment>
<keyword evidence="5" id="KW-1185">Reference proteome</keyword>
<accession>A0ABR2JF53</accession>
<dbReference type="InterPro" id="IPR011009">
    <property type="entry name" value="Kinase-like_dom_sf"/>
</dbReference>
<dbReference type="SUPFAM" id="SSF56112">
    <property type="entry name" value="Protein kinase-like (PK-like)"/>
    <property type="match status" value="1"/>
</dbReference>
<dbReference type="Gene3D" id="1.10.510.10">
    <property type="entry name" value="Transferase(Phosphotransferase) domain 1"/>
    <property type="match status" value="1"/>
</dbReference>
<dbReference type="Proteomes" id="UP001470230">
    <property type="component" value="Unassembled WGS sequence"/>
</dbReference>
<gene>
    <name evidence="4" type="ORF">M9Y10_006718</name>
</gene>
<feature type="signal peptide" evidence="2">
    <location>
        <begin position="1"/>
        <end position="18"/>
    </location>
</feature>
<name>A0ABR2JF53_9EUKA</name>
<dbReference type="Pfam" id="PF00069">
    <property type="entry name" value="Pkinase"/>
    <property type="match status" value="1"/>
</dbReference>
<evidence type="ECO:0000313" key="4">
    <source>
        <dbReference type="EMBL" id="KAK8876504.1"/>
    </source>
</evidence>
<sequence length="337" mass="36765">MIASGASFCIAGASISLAFVGCGAPPSTPIIWAGRNEAAKSDTEEVFRLKEKVSKLEEKVPILEDENASLKEEIVCQKTQVSNLTEENAKHSEEIEKLRLQVQQSSPPTTADSQPQSGLRLLDESQIAGLEHGEEVGSGGCSCACKVYSKVAYALKEMKVSETAQQNLAHFIGECELLCMLDHPNIVKAFGIFMGNTIQSPCILLNEAVLKKKSLSRVDLVVALYQVAEGMKYISSRGIIVNEDENYNEKVDIYSFVLNGGDIACIKIGDILRGKKAEIPASATSFARQLIGDCLSSGDIVDRMESSEDMMLQLEPSEVRDVKNMIKQHRANIPSYK</sequence>
<keyword evidence="2" id="KW-0732">Signal</keyword>